<name>A0A6V7WS66_MELEN</name>
<evidence type="ECO:0000256" key="1">
    <source>
        <dbReference type="SAM" id="Coils"/>
    </source>
</evidence>
<protein>
    <submittedName>
        <fullName evidence="2">Uncharacterized protein</fullName>
    </submittedName>
</protein>
<sequence length="268" mass="31087">MKTPKQLEEWSFSTTNSDNIKNKIGDETLVEEDNLTEKSCLETSSIDGLSTICSSSFCSTQNINGSLKQRLKKLELKLDLSLQNYGLKLQNKMQAINFDHKNEIQEIKQNFQKLIEENSKQLKAENDISLKQKDKKINYLVEEINKLHNQSDDLINLQTNFNNLKIKFIEEKEKPTNLENELKGIDKKIQKLFDETIKQLNNENAQKDEKINSLKVEIKEANYLIDKKIAELFNFNNLYFVVSLLNNMVFVNVKIDVVKLVNVVKIIV</sequence>
<comment type="caution">
    <text evidence="2">The sequence shown here is derived from an EMBL/GenBank/DDBJ whole genome shotgun (WGS) entry which is preliminary data.</text>
</comment>
<keyword evidence="1" id="KW-0175">Coiled coil</keyword>
<accession>A0A6V7WS66</accession>
<evidence type="ECO:0000313" key="2">
    <source>
        <dbReference type="EMBL" id="CAD2189895.1"/>
    </source>
</evidence>
<organism evidence="2 3">
    <name type="scientific">Meloidogyne enterolobii</name>
    <name type="common">Root-knot nematode worm</name>
    <name type="synonym">Meloidogyne mayaguensis</name>
    <dbReference type="NCBI Taxonomy" id="390850"/>
    <lineage>
        <taxon>Eukaryota</taxon>
        <taxon>Metazoa</taxon>
        <taxon>Ecdysozoa</taxon>
        <taxon>Nematoda</taxon>
        <taxon>Chromadorea</taxon>
        <taxon>Rhabditida</taxon>
        <taxon>Tylenchina</taxon>
        <taxon>Tylenchomorpha</taxon>
        <taxon>Tylenchoidea</taxon>
        <taxon>Meloidogynidae</taxon>
        <taxon>Meloidogyninae</taxon>
        <taxon>Meloidogyne</taxon>
    </lineage>
</organism>
<proteinExistence type="predicted"/>
<gene>
    <name evidence="2" type="ORF">MENT_LOCUS42642</name>
</gene>
<dbReference type="AlphaFoldDB" id="A0A6V7WS66"/>
<feature type="coiled-coil region" evidence="1">
    <location>
        <begin position="64"/>
        <end position="150"/>
    </location>
</feature>
<reference evidence="2 3" key="1">
    <citation type="submission" date="2020-08" db="EMBL/GenBank/DDBJ databases">
        <authorList>
            <person name="Koutsovoulos G."/>
            <person name="Danchin GJ E."/>
        </authorList>
    </citation>
    <scope>NUCLEOTIDE SEQUENCE [LARGE SCALE GENOMIC DNA]</scope>
</reference>
<evidence type="ECO:0000313" key="3">
    <source>
        <dbReference type="Proteomes" id="UP000580250"/>
    </source>
</evidence>
<dbReference type="EMBL" id="CAJEWN010000776">
    <property type="protein sequence ID" value="CAD2189895.1"/>
    <property type="molecule type" value="Genomic_DNA"/>
</dbReference>
<dbReference type="Proteomes" id="UP000580250">
    <property type="component" value="Unassembled WGS sequence"/>
</dbReference>